<accession>A0A9Q0HGQ8</accession>
<dbReference type="Proteomes" id="UP001141806">
    <property type="component" value="Unassembled WGS sequence"/>
</dbReference>
<dbReference type="GO" id="GO:0005634">
    <property type="term" value="C:nucleus"/>
    <property type="evidence" value="ECO:0007669"/>
    <property type="project" value="UniProtKB-SubCell"/>
</dbReference>
<comment type="subcellular location">
    <subcellularLocation>
        <location evidence="1">Nucleus</location>
    </subcellularLocation>
</comment>
<keyword evidence="2" id="KW-0805">Transcription regulation</keyword>
<protein>
    <recommendedName>
        <fullName evidence="6">NAC domain-containing protein</fullName>
    </recommendedName>
</protein>
<dbReference type="InterPro" id="IPR036093">
    <property type="entry name" value="NAC_dom_sf"/>
</dbReference>
<evidence type="ECO:0000256" key="1">
    <source>
        <dbReference type="ARBA" id="ARBA00004123"/>
    </source>
</evidence>
<name>A0A9Q0HGQ8_9MAGN</name>
<dbReference type="Pfam" id="PF02365">
    <property type="entry name" value="NAM"/>
    <property type="match status" value="1"/>
</dbReference>
<feature type="domain" description="NAC" evidence="6">
    <location>
        <begin position="11"/>
        <end position="143"/>
    </location>
</feature>
<dbReference type="AlphaFoldDB" id="A0A9Q0HGQ8"/>
<sequence length="349" mass="39491">MTMCPPAPVPTLGPIEFHSPDGELVGHLERMVRGASLPSNVISDVNPYNVLPWNLPDHIWCFFNSEDPKDTENGYWKITGVGHKIPTNATTTGCRTTLEFYQGRAPNEIKTDWMMYEYKLYRKGLFEKNEILDSSSLCRVFLNSIQSPNREEHQNHTAENFLHAEDGSNRSQVNYGLDEIGWRVVSERYLPDQRPDNPVEDLHECYDGDFLELLDLVNHQSPSSSSENSSCLTMSSDEYFDSLALLRDIEAGKSENENTQKNQTNSNFCVSTSHRPKQMVLKPTSSGSAVERHVLERKMQNHVAVQVLSTNSANKVASSSGLPADSDGKRKTVGRMTKFWKKYLCCFPF</sequence>
<dbReference type="GO" id="GO:0003677">
    <property type="term" value="F:DNA binding"/>
    <property type="evidence" value="ECO:0007669"/>
    <property type="project" value="UniProtKB-KW"/>
</dbReference>
<organism evidence="7 8">
    <name type="scientific">Protea cynaroides</name>
    <dbReference type="NCBI Taxonomy" id="273540"/>
    <lineage>
        <taxon>Eukaryota</taxon>
        <taxon>Viridiplantae</taxon>
        <taxon>Streptophyta</taxon>
        <taxon>Embryophyta</taxon>
        <taxon>Tracheophyta</taxon>
        <taxon>Spermatophyta</taxon>
        <taxon>Magnoliopsida</taxon>
        <taxon>Proteales</taxon>
        <taxon>Proteaceae</taxon>
        <taxon>Protea</taxon>
    </lineage>
</organism>
<gene>
    <name evidence="7" type="ORF">NE237_024372</name>
</gene>
<keyword evidence="4" id="KW-0804">Transcription</keyword>
<dbReference type="EMBL" id="JAMYWD010000008">
    <property type="protein sequence ID" value="KAJ4964433.1"/>
    <property type="molecule type" value="Genomic_DNA"/>
</dbReference>
<dbReference type="Gene3D" id="2.170.150.80">
    <property type="entry name" value="NAC domain"/>
    <property type="match status" value="1"/>
</dbReference>
<dbReference type="OrthoDB" id="1625833at2759"/>
<evidence type="ECO:0000256" key="2">
    <source>
        <dbReference type="ARBA" id="ARBA00023015"/>
    </source>
</evidence>
<evidence type="ECO:0000313" key="7">
    <source>
        <dbReference type="EMBL" id="KAJ4964433.1"/>
    </source>
</evidence>
<dbReference type="GO" id="GO:0006355">
    <property type="term" value="P:regulation of DNA-templated transcription"/>
    <property type="evidence" value="ECO:0007669"/>
    <property type="project" value="InterPro"/>
</dbReference>
<keyword evidence="8" id="KW-1185">Reference proteome</keyword>
<evidence type="ECO:0000313" key="8">
    <source>
        <dbReference type="Proteomes" id="UP001141806"/>
    </source>
</evidence>
<dbReference type="InterPro" id="IPR003441">
    <property type="entry name" value="NAC-dom"/>
</dbReference>
<comment type="caution">
    <text evidence="7">The sequence shown here is derived from an EMBL/GenBank/DDBJ whole genome shotgun (WGS) entry which is preliminary data.</text>
</comment>
<evidence type="ECO:0000256" key="3">
    <source>
        <dbReference type="ARBA" id="ARBA00023125"/>
    </source>
</evidence>
<keyword evidence="5" id="KW-0539">Nucleus</keyword>
<evidence type="ECO:0000259" key="6">
    <source>
        <dbReference type="PROSITE" id="PS51005"/>
    </source>
</evidence>
<dbReference type="SUPFAM" id="SSF101941">
    <property type="entry name" value="NAC domain"/>
    <property type="match status" value="1"/>
</dbReference>
<proteinExistence type="predicted"/>
<reference evidence="7" key="1">
    <citation type="journal article" date="2023" name="Plant J.">
        <title>The genome of the king protea, Protea cynaroides.</title>
        <authorList>
            <person name="Chang J."/>
            <person name="Duong T.A."/>
            <person name="Schoeman C."/>
            <person name="Ma X."/>
            <person name="Roodt D."/>
            <person name="Barker N."/>
            <person name="Li Z."/>
            <person name="Van de Peer Y."/>
            <person name="Mizrachi E."/>
        </authorList>
    </citation>
    <scope>NUCLEOTIDE SEQUENCE</scope>
    <source>
        <tissue evidence="7">Young leaves</tissue>
    </source>
</reference>
<dbReference type="PANTHER" id="PTHR31989">
    <property type="entry name" value="NAC DOMAIN-CONTAINING PROTEIN 82-RELATED"/>
    <property type="match status" value="1"/>
</dbReference>
<keyword evidence="3" id="KW-0238">DNA-binding</keyword>
<evidence type="ECO:0000256" key="4">
    <source>
        <dbReference type="ARBA" id="ARBA00023163"/>
    </source>
</evidence>
<evidence type="ECO:0000256" key="5">
    <source>
        <dbReference type="ARBA" id="ARBA00023242"/>
    </source>
</evidence>
<dbReference type="PROSITE" id="PS51005">
    <property type="entry name" value="NAC"/>
    <property type="match status" value="1"/>
</dbReference>